<dbReference type="PANTHER" id="PTHR43827:SF3">
    <property type="entry name" value="NADP-DEPENDENT OXIDOREDUCTASE DOMAIN-CONTAINING PROTEIN"/>
    <property type="match status" value="1"/>
</dbReference>
<dbReference type="PIRSF" id="PIRSF000097">
    <property type="entry name" value="AKR"/>
    <property type="match status" value="1"/>
</dbReference>
<dbReference type="InterPro" id="IPR020471">
    <property type="entry name" value="AKR"/>
</dbReference>
<protein>
    <submittedName>
        <fullName evidence="5">Aldo/keto reductase</fullName>
    </submittedName>
</protein>
<evidence type="ECO:0000259" key="4">
    <source>
        <dbReference type="Pfam" id="PF00248"/>
    </source>
</evidence>
<evidence type="ECO:0000256" key="2">
    <source>
        <dbReference type="ARBA" id="ARBA00022857"/>
    </source>
</evidence>
<organism evidence="5 6">
    <name type="scientific">Actinomyces lilanjuaniae</name>
    <dbReference type="NCBI Taxonomy" id="2321394"/>
    <lineage>
        <taxon>Bacteria</taxon>
        <taxon>Bacillati</taxon>
        <taxon>Actinomycetota</taxon>
        <taxon>Actinomycetes</taxon>
        <taxon>Actinomycetales</taxon>
        <taxon>Actinomycetaceae</taxon>
        <taxon>Actinomyces</taxon>
    </lineage>
</organism>
<keyword evidence="3" id="KW-0560">Oxidoreductase</keyword>
<dbReference type="PROSITE" id="PS00063">
    <property type="entry name" value="ALDOKETO_REDUCTASE_3"/>
    <property type="match status" value="1"/>
</dbReference>
<evidence type="ECO:0000256" key="3">
    <source>
        <dbReference type="ARBA" id="ARBA00023002"/>
    </source>
</evidence>
<dbReference type="Pfam" id="PF00248">
    <property type="entry name" value="Aldo_ket_red"/>
    <property type="match status" value="1"/>
</dbReference>
<reference evidence="5 6" key="1">
    <citation type="submission" date="2018-09" db="EMBL/GenBank/DDBJ databases">
        <authorList>
            <person name="Li J."/>
        </authorList>
    </citation>
    <scope>NUCLEOTIDE SEQUENCE [LARGE SCALE GENOMIC DNA]</scope>
    <source>
        <strain evidence="5 6">2129</strain>
    </source>
</reference>
<dbReference type="SUPFAM" id="SSF51430">
    <property type="entry name" value="NAD(P)-linked oxidoreductase"/>
    <property type="match status" value="1"/>
</dbReference>
<keyword evidence="6" id="KW-1185">Reference proteome</keyword>
<sequence>MTGLPADLIPLTHGISPAGPSTPPMIPQLGLGTYKVVDDDAEHVVLAALELGYRHIDTAQMYGNEAGVGRALAASRLQREELFVTSKLDNPNHRRDDALRSLDATLDALGLDFLDLFLVHWPLAMSAGIDLVDTWRTMIKILDSGRVRAIGVSNYTAEHLHRITEATGVVPAVNQVELHPWLTQESLRSIHERLGIVTQSWSPLGRGQVLQDPVVVQIAQDLKVSPAQVVIRWHLQKGFVVIPKSVHSDRIRTNGDVFGFTLSQEQVAAIDALDRGQRTGSHPDRVQV</sequence>
<dbReference type="InterPro" id="IPR023210">
    <property type="entry name" value="NADP_OxRdtase_dom"/>
</dbReference>
<dbReference type="Proteomes" id="UP000273001">
    <property type="component" value="Chromosome"/>
</dbReference>
<evidence type="ECO:0000256" key="1">
    <source>
        <dbReference type="ARBA" id="ARBA00007905"/>
    </source>
</evidence>
<dbReference type="PROSITE" id="PS00798">
    <property type="entry name" value="ALDOKETO_REDUCTASE_1"/>
    <property type="match status" value="1"/>
</dbReference>
<evidence type="ECO:0000313" key="6">
    <source>
        <dbReference type="Proteomes" id="UP000273001"/>
    </source>
</evidence>
<dbReference type="PROSITE" id="PS00062">
    <property type="entry name" value="ALDOKETO_REDUCTASE_2"/>
    <property type="match status" value="1"/>
</dbReference>
<dbReference type="CDD" id="cd19071">
    <property type="entry name" value="AKR_AKR1-5-like"/>
    <property type="match status" value="1"/>
</dbReference>
<dbReference type="Gene3D" id="3.20.20.100">
    <property type="entry name" value="NADP-dependent oxidoreductase domain"/>
    <property type="match status" value="1"/>
</dbReference>
<name>A0ABN5PQM0_9ACTO</name>
<dbReference type="RefSeq" id="WP_120205651.1">
    <property type="nucleotide sequence ID" value="NZ_CP032514.1"/>
</dbReference>
<dbReference type="InterPro" id="IPR036812">
    <property type="entry name" value="NAD(P)_OxRdtase_dom_sf"/>
</dbReference>
<feature type="domain" description="NADP-dependent oxidoreductase" evidence="4">
    <location>
        <begin position="29"/>
        <end position="274"/>
    </location>
</feature>
<evidence type="ECO:0000313" key="5">
    <source>
        <dbReference type="EMBL" id="AYD90690.1"/>
    </source>
</evidence>
<gene>
    <name evidence="5" type="ORF">D5R93_00055</name>
</gene>
<keyword evidence="2" id="KW-0521">NADP</keyword>
<dbReference type="InterPro" id="IPR018170">
    <property type="entry name" value="Aldo/ket_reductase_CS"/>
</dbReference>
<accession>A0ABN5PQM0</accession>
<dbReference type="EMBL" id="CP032514">
    <property type="protein sequence ID" value="AYD90690.1"/>
    <property type="molecule type" value="Genomic_DNA"/>
</dbReference>
<dbReference type="PRINTS" id="PR00069">
    <property type="entry name" value="ALDKETRDTASE"/>
</dbReference>
<proteinExistence type="inferred from homology"/>
<dbReference type="PANTHER" id="PTHR43827">
    <property type="entry name" value="2,5-DIKETO-D-GLUCONIC ACID REDUCTASE"/>
    <property type="match status" value="1"/>
</dbReference>
<comment type="similarity">
    <text evidence="1">Belongs to the aldo/keto reductase family.</text>
</comment>